<name>A0A401TY35_CHIPU</name>
<dbReference type="Proteomes" id="UP000287033">
    <property type="component" value="Unassembled WGS sequence"/>
</dbReference>
<proteinExistence type="predicted"/>
<evidence type="ECO:0000313" key="1">
    <source>
        <dbReference type="EMBL" id="GCC47557.1"/>
    </source>
</evidence>
<dbReference type="EMBL" id="BEZZ01214685">
    <property type="protein sequence ID" value="GCC47557.1"/>
    <property type="molecule type" value="Genomic_DNA"/>
</dbReference>
<gene>
    <name evidence="1" type="ORF">chiPu_0031622</name>
</gene>
<evidence type="ECO:0000313" key="2">
    <source>
        <dbReference type="Proteomes" id="UP000287033"/>
    </source>
</evidence>
<comment type="caution">
    <text evidence="1">The sequence shown here is derived from an EMBL/GenBank/DDBJ whole genome shotgun (WGS) entry which is preliminary data.</text>
</comment>
<reference evidence="1 2" key="1">
    <citation type="journal article" date="2018" name="Nat. Ecol. Evol.">
        <title>Shark genomes provide insights into elasmobranch evolution and the origin of vertebrates.</title>
        <authorList>
            <person name="Hara Y"/>
            <person name="Yamaguchi K"/>
            <person name="Onimaru K"/>
            <person name="Kadota M"/>
            <person name="Koyanagi M"/>
            <person name="Keeley SD"/>
            <person name="Tatsumi K"/>
            <person name="Tanaka K"/>
            <person name="Motone F"/>
            <person name="Kageyama Y"/>
            <person name="Nozu R"/>
            <person name="Adachi N"/>
            <person name="Nishimura O"/>
            <person name="Nakagawa R"/>
            <person name="Tanegashima C"/>
            <person name="Kiyatake I"/>
            <person name="Matsumoto R"/>
            <person name="Murakumo K"/>
            <person name="Nishida K"/>
            <person name="Terakita A"/>
            <person name="Kuratani S"/>
            <person name="Sato K"/>
            <person name="Hyodo S Kuraku.S."/>
        </authorList>
    </citation>
    <scope>NUCLEOTIDE SEQUENCE [LARGE SCALE GENOMIC DNA]</scope>
</reference>
<protein>
    <submittedName>
        <fullName evidence="1">Uncharacterized protein</fullName>
    </submittedName>
</protein>
<accession>A0A401TY35</accession>
<dbReference type="AlphaFoldDB" id="A0A401TY35"/>
<feature type="non-terminal residue" evidence="1">
    <location>
        <position position="188"/>
    </location>
</feature>
<organism evidence="1 2">
    <name type="scientific">Chiloscyllium punctatum</name>
    <name type="common">Brownbanded bambooshark</name>
    <name type="synonym">Hemiscyllium punctatum</name>
    <dbReference type="NCBI Taxonomy" id="137246"/>
    <lineage>
        <taxon>Eukaryota</taxon>
        <taxon>Metazoa</taxon>
        <taxon>Chordata</taxon>
        <taxon>Craniata</taxon>
        <taxon>Vertebrata</taxon>
        <taxon>Chondrichthyes</taxon>
        <taxon>Elasmobranchii</taxon>
        <taxon>Galeomorphii</taxon>
        <taxon>Galeoidea</taxon>
        <taxon>Orectolobiformes</taxon>
        <taxon>Hemiscylliidae</taxon>
        <taxon>Chiloscyllium</taxon>
    </lineage>
</organism>
<sequence>MREAGGGVFRVADGDLLEILDAPEIAVLTHGAEIEARHAERLRADFGIPAIEAAEVDVGRTVGEPTRFDGIQVVNEEEEHIAVGRIERRRILGDVDARVVNAGRPVQHAGDFPARVTGAVAGDALHGLDQLVVVDAAIVWAGDGAQLDPAVFGFERLYLLGPVRGQPVLQVNARECGWELTEIGGRCA</sequence>
<keyword evidence="2" id="KW-1185">Reference proteome</keyword>